<evidence type="ECO:0000256" key="4">
    <source>
        <dbReference type="SAM" id="MobiDB-lite"/>
    </source>
</evidence>
<dbReference type="Pfam" id="PF00176">
    <property type="entry name" value="SNF2-rel_dom"/>
    <property type="match status" value="1"/>
</dbReference>
<dbReference type="STRING" id="576137.A0A1L7WQE1"/>
<dbReference type="InterPro" id="IPR038718">
    <property type="entry name" value="SNF2-like_sf"/>
</dbReference>
<organism evidence="7 8">
    <name type="scientific">Phialocephala subalpina</name>
    <dbReference type="NCBI Taxonomy" id="576137"/>
    <lineage>
        <taxon>Eukaryota</taxon>
        <taxon>Fungi</taxon>
        <taxon>Dikarya</taxon>
        <taxon>Ascomycota</taxon>
        <taxon>Pezizomycotina</taxon>
        <taxon>Leotiomycetes</taxon>
        <taxon>Helotiales</taxon>
        <taxon>Mollisiaceae</taxon>
        <taxon>Phialocephala</taxon>
        <taxon>Phialocephala fortinii species complex</taxon>
    </lineage>
</organism>
<evidence type="ECO:0000256" key="2">
    <source>
        <dbReference type="ARBA" id="ARBA00022801"/>
    </source>
</evidence>
<dbReference type="AlphaFoldDB" id="A0A1L7WQE1"/>
<dbReference type="CDD" id="cd18008">
    <property type="entry name" value="DEXDc_SHPRH-like"/>
    <property type="match status" value="1"/>
</dbReference>
<sequence>MDTNDHFSHPAKRPRLGEAPNGSQLRHLCMQSSHSIQSVQSIGYLTSPSTQQGIINPASHVVPITRHSDSFDPGFSEFGGQWMGSGPQPSFGAEWPLPSTGCYPNQPISTLHHQNCAGQIQSTYSEQSNVMMQPPPPTFLSPGLPHVIGRFPWIPSAPSCPAYVPASLPNHEFIQDTMDRLTSEPELRMTDESGYRTMEYSQLDVPEESENIGTETVCFGMIPNIAASYERQSSSDIPPAFSVQIESSDRFSAQDGIQIDGRIRPEYGEMIQGLIDEPTVTLHVSCVIDDKPTAKKPSRKFELLPCVLEITVYGSLEIFEEIGTWFQGHEIYLQDPRSCHMEVKYCNPQRLSAHDLDTCPLLYKVVPNRSVLNLQDITQRPDPLDILSSHVDLEETPQPSAIRAALKRHQKQALTFMLHREKGWGFNDGQPDIWEKVDTGKGRTFINTISDVYQAEEPPQFQGGIIADPMGLGKTLTMIALIATDLDTDIGAITPKDSMDHDKCYTSATLVIMPPPLLGSWEEQLSDHVADGGLKCRRHHGQTKLANANELDDVNIALTTYQTVSAEWKSDKFAGSSILFQVRWRRIILDEAHFIRNGNSRMARAICDLDSVARWAVSGTPIQNRLGDLVSLLKFIRVHPYDDPERFDADISQVWKSGKDQNAIKRLQRLSACLLLRRAKGTINLPPRRDFLLPIQLTHEERTVYNELREQTIIKIDDALHKDSGTSRARGYVSVLQQIESLRLFCNLGLQYHSRHEKNLQSSDWSRVAQPTFNAQSEMHSITCLQCSSILDISESLLDDSTTRQTPLFFSCLGFVCAECLSENRKTSRESTCGHHPSCPVAIVSTGSTVLEEVSDLIIHKARPEPTFTSLPSKVEALITDLQTVPPDVKCIVFSTWRLTLDLVERGLDQASLRSIRFDGKVPQRDRQGIIDKFRTDPSIRIMLLTLSCGAVGLTLTAASRAYLMEPHWNPTLEEQALARIYRLGQTRDVTTVRLYVKESFEEQVMQLQESKKHLASVLLSPHDGGQTDNSLGALERAYELGVFDGMDVALIICKHRRYTTYRSRDHKTWPPSIAEIDTAYPLPKKMLPEDIEKRLSKHGRK</sequence>
<dbReference type="InterPro" id="IPR001650">
    <property type="entry name" value="Helicase_C-like"/>
</dbReference>
<proteinExistence type="predicted"/>
<reference evidence="7 8" key="1">
    <citation type="submission" date="2016-03" db="EMBL/GenBank/DDBJ databases">
        <authorList>
            <person name="Ploux O."/>
        </authorList>
    </citation>
    <scope>NUCLEOTIDE SEQUENCE [LARGE SCALE GENOMIC DNA]</scope>
    <source>
        <strain evidence="7 8">UAMH 11012</strain>
    </source>
</reference>
<dbReference type="Gene3D" id="3.40.50.300">
    <property type="entry name" value="P-loop containing nucleotide triphosphate hydrolases"/>
    <property type="match status" value="1"/>
</dbReference>
<dbReference type="Proteomes" id="UP000184330">
    <property type="component" value="Unassembled WGS sequence"/>
</dbReference>
<dbReference type="GO" id="GO:0006281">
    <property type="term" value="P:DNA repair"/>
    <property type="evidence" value="ECO:0007669"/>
    <property type="project" value="TreeGrafter"/>
</dbReference>
<accession>A0A1L7WQE1</accession>
<dbReference type="GO" id="GO:0016787">
    <property type="term" value="F:hydrolase activity"/>
    <property type="evidence" value="ECO:0007669"/>
    <property type="project" value="UniProtKB-KW"/>
</dbReference>
<dbReference type="PROSITE" id="PS51192">
    <property type="entry name" value="HELICASE_ATP_BIND_1"/>
    <property type="match status" value="1"/>
</dbReference>
<evidence type="ECO:0000313" key="8">
    <source>
        <dbReference type="Proteomes" id="UP000184330"/>
    </source>
</evidence>
<dbReference type="GO" id="GO:0008094">
    <property type="term" value="F:ATP-dependent activity, acting on DNA"/>
    <property type="evidence" value="ECO:0007669"/>
    <property type="project" value="TreeGrafter"/>
</dbReference>
<dbReference type="Pfam" id="PF00271">
    <property type="entry name" value="Helicase_C"/>
    <property type="match status" value="1"/>
</dbReference>
<dbReference type="InterPro" id="IPR050628">
    <property type="entry name" value="SNF2_RAD54_helicase_TF"/>
</dbReference>
<evidence type="ECO:0000259" key="6">
    <source>
        <dbReference type="PROSITE" id="PS51194"/>
    </source>
</evidence>
<keyword evidence="3" id="KW-0067">ATP-binding</keyword>
<evidence type="ECO:0000313" key="7">
    <source>
        <dbReference type="EMBL" id="CZR54971.1"/>
    </source>
</evidence>
<feature type="domain" description="Helicase ATP-binding" evidence="5">
    <location>
        <begin position="455"/>
        <end position="639"/>
    </location>
</feature>
<keyword evidence="8" id="KW-1185">Reference proteome</keyword>
<feature type="region of interest" description="Disordered" evidence="4">
    <location>
        <begin position="1"/>
        <end position="22"/>
    </location>
</feature>
<name>A0A1L7WQE1_9HELO</name>
<dbReference type="InterPro" id="IPR049730">
    <property type="entry name" value="SNF2/RAD54-like_C"/>
</dbReference>
<keyword evidence="1" id="KW-0547">Nucleotide-binding</keyword>
<dbReference type="GO" id="GO:0005634">
    <property type="term" value="C:nucleus"/>
    <property type="evidence" value="ECO:0007669"/>
    <property type="project" value="TreeGrafter"/>
</dbReference>
<dbReference type="PANTHER" id="PTHR45626:SF22">
    <property type="entry name" value="DNA REPAIR PROTEIN RAD5"/>
    <property type="match status" value="1"/>
</dbReference>
<dbReference type="InterPro" id="IPR027417">
    <property type="entry name" value="P-loop_NTPase"/>
</dbReference>
<dbReference type="GO" id="GO:0005524">
    <property type="term" value="F:ATP binding"/>
    <property type="evidence" value="ECO:0007669"/>
    <property type="project" value="UniProtKB-KW"/>
</dbReference>
<dbReference type="SMART" id="SM00490">
    <property type="entry name" value="HELICc"/>
    <property type="match status" value="1"/>
</dbReference>
<dbReference type="SUPFAM" id="SSF52540">
    <property type="entry name" value="P-loop containing nucleoside triphosphate hydrolases"/>
    <property type="match status" value="2"/>
</dbReference>
<gene>
    <name evidence="7" type="ORF">PAC_04856</name>
</gene>
<dbReference type="CDD" id="cd18793">
    <property type="entry name" value="SF2_C_SNF"/>
    <property type="match status" value="1"/>
</dbReference>
<keyword evidence="2" id="KW-0378">Hydrolase</keyword>
<dbReference type="InterPro" id="IPR014001">
    <property type="entry name" value="Helicase_ATP-bd"/>
</dbReference>
<dbReference type="PANTHER" id="PTHR45626">
    <property type="entry name" value="TRANSCRIPTION TERMINATION FACTOR 2-RELATED"/>
    <property type="match status" value="1"/>
</dbReference>
<dbReference type="OrthoDB" id="448448at2759"/>
<protein>
    <submittedName>
        <fullName evidence="7">Related to global transactivator</fullName>
    </submittedName>
</protein>
<dbReference type="InterPro" id="IPR000330">
    <property type="entry name" value="SNF2_N"/>
</dbReference>
<feature type="domain" description="Helicase C-terminal" evidence="6">
    <location>
        <begin position="874"/>
        <end position="1026"/>
    </location>
</feature>
<evidence type="ECO:0000256" key="1">
    <source>
        <dbReference type="ARBA" id="ARBA00022741"/>
    </source>
</evidence>
<evidence type="ECO:0000259" key="5">
    <source>
        <dbReference type="PROSITE" id="PS51192"/>
    </source>
</evidence>
<dbReference type="Gene3D" id="3.40.50.10810">
    <property type="entry name" value="Tandem AAA-ATPase domain"/>
    <property type="match status" value="1"/>
</dbReference>
<evidence type="ECO:0000256" key="3">
    <source>
        <dbReference type="ARBA" id="ARBA00022840"/>
    </source>
</evidence>
<dbReference type="PROSITE" id="PS51194">
    <property type="entry name" value="HELICASE_CTER"/>
    <property type="match status" value="1"/>
</dbReference>
<dbReference type="SMART" id="SM00487">
    <property type="entry name" value="DEXDc"/>
    <property type="match status" value="1"/>
</dbReference>
<dbReference type="EMBL" id="FJOG01000005">
    <property type="protein sequence ID" value="CZR54971.1"/>
    <property type="molecule type" value="Genomic_DNA"/>
</dbReference>